<reference evidence="9 10" key="1">
    <citation type="submission" date="2015-10" db="EMBL/GenBank/DDBJ databases">
        <authorList>
            <person name="Rovetto F.F."/>
            <person name="Cocolin L.L."/>
            <person name="Illeghems K.K."/>
            <person name="Van Nieuwerbuegh F.F."/>
            <person name="Houf K.K."/>
        </authorList>
    </citation>
    <scope>NUCLEOTIDE SEQUENCE [LARGE SCALE GENOMIC DNA]</scope>
    <source>
        <strain evidence="9 10">LMG 24486</strain>
    </source>
</reference>
<feature type="transmembrane region" description="Helical" evidence="7">
    <location>
        <begin position="155"/>
        <end position="174"/>
    </location>
</feature>
<dbReference type="InterPro" id="IPR036259">
    <property type="entry name" value="MFS_trans_sf"/>
</dbReference>
<dbReference type="InterPro" id="IPR011701">
    <property type="entry name" value="MFS"/>
</dbReference>
<evidence type="ECO:0000313" key="9">
    <source>
        <dbReference type="EMBL" id="OCL96462.1"/>
    </source>
</evidence>
<feature type="transmembrane region" description="Helical" evidence="7">
    <location>
        <begin position="38"/>
        <end position="59"/>
    </location>
</feature>
<feature type="transmembrane region" description="Helical" evidence="7">
    <location>
        <begin position="96"/>
        <end position="115"/>
    </location>
</feature>
<organism evidence="9 10">
    <name type="scientific">Aliarcobacter thereius LMG 24486</name>
    <dbReference type="NCBI Taxonomy" id="1032240"/>
    <lineage>
        <taxon>Bacteria</taxon>
        <taxon>Pseudomonadati</taxon>
        <taxon>Campylobacterota</taxon>
        <taxon>Epsilonproteobacteria</taxon>
        <taxon>Campylobacterales</taxon>
        <taxon>Arcobacteraceae</taxon>
        <taxon>Aliarcobacter</taxon>
    </lineage>
</organism>
<feature type="domain" description="Major facilitator superfamily (MFS) profile" evidence="8">
    <location>
        <begin position="4"/>
        <end position="384"/>
    </location>
</feature>
<dbReference type="PANTHER" id="PTHR23517:SF2">
    <property type="entry name" value="MULTIDRUG RESISTANCE PROTEIN MDTH"/>
    <property type="match status" value="1"/>
</dbReference>
<evidence type="ECO:0000256" key="7">
    <source>
        <dbReference type="SAM" id="Phobius"/>
    </source>
</evidence>
<feature type="transmembrane region" description="Helical" evidence="7">
    <location>
        <begin position="266"/>
        <end position="284"/>
    </location>
</feature>
<dbReference type="Gene3D" id="1.20.1250.20">
    <property type="entry name" value="MFS general substrate transporter like domains"/>
    <property type="match status" value="1"/>
</dbReference>
<comment type="subcellular location">
    <subcellularLocation>
        <location evidence="1">Cell membrane</location>
        <topology evidence="1">Multi-pass membrane protein</topology>
    </subcellularLocation>
</comment>
<evidence type="ECO:0000256" key="5">
    <source>
        <dbReference type="ARBA" id="ARBA00022989"/>
    </source>
</evidence>
<gene>
    <name evidence="9" type="primary">yajR</name>
    <name evidence="9" type="ORF">AA347_01953</name>
</gene>
<feature type="transmembrane region" description="Helical" evidence="7">
    <location>
        <begin position="290"/>
        <end position="306"/>
    </location>
</feature>
<keyword evidence="10" id="KW-1185">Reference proteome</keyword>
<keyword evidence="4 7" id="KW-0812">Transmembrane</keyword>
<dbReference type="PRINTS" id="PR01035">
    <property type="entry name" value="TCRTETA"/>
</dbReference>
<dbReference type="InterPro" id="IPR001958">
    <property type="entry name" value="Tet-R_TetA/multi-R_MdtG-like"/>
</dbReference>
<dbReference type="RefSeq" id="WP_066390626.1">
    <property type="nucleotide sequence ID" value="NZ_CP035926.1"/>
</dbReference>
<accession>A0A1C7WVJ3</accession>
<comment type="caution">
    <text evidence="9">The sequence shown here is derived from an EMBL/GenBank/DDBJ whole genome shotgun (WGS) entry which is preliminary data.</text>
</comment>
<sequence>MFKSVLPLSFIVALRFFGLFIVLPVISVYALSLEGANATLVGIVVGGYALTQVIFQTPFGIMSDKLGRKGTIITGLLLFAIGSFICAIASDIFTLMLGRLLQGAGAIGAVVTAMISDIVKEEQRSKAMAIMGGFIGISFALAMMFGPIIGGYAGVPILFYITMVLSLVAIYILVKKVPNPPVITHTYNEKLKLKDILGNSNINRMHITNFLQKALMTFAFLVIPIILTKTYNWDIKDLWQVYIPSMILGLLAMGPAAILAEKKGKYREVLVIGILFFIISYLIIGFSSSALVFSIGVVIFFIGFNMHEPIMQSLTSKFAKVHQRGSVLGVFNSFGYLGTFFGGIFGGIFLDKLSAYELENFTTIIASICVLWILLIAIMKNPSKTKNIYLNLDEYKSNNLNKLSENSNIEEWYINNTENIAVIKFSEEKISEDEIKAILK</sequence>
<evidence type="ECO:0000259" key="8">
    <source>
        <dbReference type="PROSITE" id="PS50850"/>
    </source>
</evidence>
<feature type="transmembrane region" description="Helical" evidence="7">
    <location>
        <begin position="71"/>
        <end position="90"/>
    </location>
</feature>
<keyword evidence="5 7" id="KW-1133">Transmembrane helix</keyword>
<evidence type="ECO:0000256" key="1">
    <source>
        <dbReference type="ARBA" id="ARBA00004651"/>
    </source>
</evidence>
<feature type="transmembrane region" description="Helical" evidence="7">
    <location>
        <begin position="127"/>
        <end position="149"/>
    </location>
</feature>
<protein>
    <submittedName>
        <fullName evidence="9">Inner membrane transport protein YajR</fullName>
    </submittedName>
</protein>
<feature type="transmembrane region" description="Helical" evidence="7">
    <location>
        <begin position="361"/>
        <end position="379"/>
    </location>
</feature>
<dbReference type="EMBL" id="LLKQ01000001">
    <property type="protein sequence ID" value="OCL96462.1"/>
    <property type="molecule type" value="Genomic_DNA"/>
</dbReference>
<evidence type="ECO:0000256" key="6">
    <source>
        <dbReference type="ARBA" id="ARBA00023136"/>
    </source>
</evidence>
<dbReference type="PANTHER" id="PTHR23517">
    <property type="entry name" value="RESISTANCE PROTEIN MDTM, PUTATIVE-RELATED-RELATED"/>
    <property type="match status" value="1"/>
</dbReference>
<proteinExistence type="predicted"/>
<evidence type="ECO:0000313" key="10">
    <source>
        <dbReference type="Proteomes" id="UP000092987"/>
    </source>
</evidence>
<dbReference type="Proteomes" id="UP000092987">
    <property type="component" value="Unassembled WGS sequence"/>
</dbReference>
<feature type="transmembrane region" description="Helical" evidence="7">
    <location>
        <begin position="327"/>
        <end position="349"/>
    </location>
</feature>
<name>A0A1C7WVJ3_9BACT</name>
<dbReference type="PROSITE" id="PS50850">
    <property type="entry name" value="MFS"/>
    <property type="match status" value="1"/>
</dbReference>
<feature type="transmembrane region" description="Helical" evidence="7">
    <location>
        <begin position="12"/>
        <end position="32"/>
    </location>
</feature>
<evidence type="ECO:0000256" key="4">
    <source>
        <dbReference type="ARBA" id="ARBA00022692"/>
    </source>
</evidence>
<feature type="transmembrane region" description="Helical" evidence="7">
    <location>
        <begin position="239"/>
        <end position="259"/>
    </location>
</feature>
<evidence type="ECO:0000256" key="2">
    <source>
        <dbReference type="ARBA" id="ARBA00022448"/>
    </source>
</evidence>
<dbReference type="SUPFAM" id="SSF103473">
    <property type="entry name" value="MFS general substrate transporter"/>
    <property type="match status" value="1"/>
</dbReference>
<dbReference type="InterPro" id="IPR050171">
    <property type="entry name" value="MFS_Transporters"/>
</dbReference>
<dbReference type="InterPro" id="IPR020846">
    <property type="entry name" value="MFS_dom"/>
</dbReference>
<dbReference type="Pfam" id="PF07690">
    <property type="entry name" value="MFS_1"/>
    <property type="match status" value="1"/>
</dbReference>
<keyword evidence="3" id="KW-1003">Cell membrane</keyword>
<feature type="transmembrane region" description="Helical" evidence="7">
    <location>
        <begin position="210"/>
        <end position="227"/>
    </location>
</feature>
<evidence type="ECO:0000256" key="3">
    <source>
        <dbReference type="ARBA" id="ARBA00022475"/>
    </source>
</evidence>
<dbReference type="CDD" id="cd17472">
    <property type="entry name" value="MFS_YajR_like"/>
    <property type="match status" value="1"/>
</dbReference>
<keyword evidence="6 7" id="KW-0472">Membrane</keyword>
<keyword evidence="2" id="KW-0813">Transport</keyword>